<sequence>MFGGRIPTDWQGKRLHPTVTGWFAFQPRVGAAGRDPLPRVEVFLYWRKFENELLFLSWGFRWRSFDPRRRGMVRG</sequence>
<dbReference type="AlphaFoldDB" id="A0AAV6VBH2"/>
<reference evidence="1 2" key="1">
    <citation type="journal article" date="2022" name="Nat. Ecol. Evol.">
        <title>A masculinizing supergene underlies an exaggerated male reproductive morph in a spider.</title>
        <authorList>
            <person name="Hendrickx F."/>
            <person name="De Corte Z."/>
            <person name="Sonet G."/>
            <person name="Van Belleghem S.M."/>
            <person name="Kostlbacher S."/>
            <person name="Vangestel C."/>
        </authorList>
    </citation>
    <scope>NUCLEOTIDE SEQUENCE [LARGE SCALE GENOMIC DNA]</scope>
    <source>
        <strain evidence="1">W744_W776</strain>
    </source>
</reference>
<protein>
    <submittedName>
        <fullName evidence="1">Uncharacterized protein</fullName>
    </submittedName>
</protein>
<gene>
    <name evidence="1" type="ORF">JTE90_003608</name>
</gene>
<proteinExistence type="predicted"/>
<evidence type="ECO:0000313" key="2">
    <source>
        <dbReference type="Proteomes" id="UP000827092"/>
    </source>
</evidence>
<comment type="caution">
    <text evidence="1">The sequence shown here is derived from an EMBL/GenBank/DDBJ whole genome shotgun (WGS) entry which is preliminary data.</text>
</comment>
<accession>A0AAV6VBH2</accession>
<evidence type="ECO:0000313" key="1">
    <source>
        <dbReference type="EMBL" id="KAG8194007.1"/>
    </source>
</evidence>
<keyword evidence="2" id="KW-1185">Reference proteome</keyword>
<dbReference type="Proteomes" id="UP000827092">
    <property type="component" value="Unassembled WGS sequence"/>
</dbReference>
<name>A0AAV6VBH2_9ARAC</name>
<organism evidence="1 2">
    <name type="scientific">Oedothorax gibbosus</name>
    <dbReference type="NCBI Taxonomy" id="931172"/>
    <lineage>
        <taxon>Eukaryota</taxon>
        <taxon>Metazoa</taxon>
        <taxon>Ecdysozoa</taxon>
        <taxon>Arthropoda</taxon>
        <taxon>Chelicerata</taxon>
        <taxon>Arachnida</taxon>
        <taxon>Araneae</taxon>
        <taxon>Araneomorphae</taxon>
        <taxon>Entelegynae</taxon>
        <taxon>Araneoidea</taxon>
        <taxon>Linyphiidae</taxon>
        <taxon>Erigoninae</taxon>
        <taxon>Oedothorax</taxon>
    </lineage>
</organism>
<dbReference type="EMBL" id="JAFNEN010000111">
    <property type="protein sequence ID" value="KAG8194007.1"/>
    <property type="molecule type" value="Genomic_DNA"/>
</dbReference>